<sequence>MRMTDEFISTTDLDWFAAFYNGNLAHFTSGGTTAVPEKVADSIKNYEELYDYFFDLKKRCGIEIIEDNLPEFLNQIKREEYLRSYIDAASRGLFSYDVNYENNSYFLVAKPLSPLSLRELPKNIKEIVYTLPKEIKTGSASITELE</sequence>
<accession>A0A2V4E5X3</accession>
<reference evidence="1 2" key="1">
    <citation type="submission" date="2018-05" db="EMBL/GenBank/DDBJ databases">
        <title>Reference genomes for bee gut microbiota database.</title>
        <authorList>
            <person name="Ellegaard K.M."/>
        </authorList>
    </citation>
    <scope>NUCLEOTIDE SEQUENCE [LARGE SCALE GENOMIC DNA]</scope>
    <source>
        <strain evidence="1 2">ESL0182</strain>
    </source>
</reference>
<dbReference type="AlphaFoldDB" id="A0A2V4E5X3"/>
<dbReference type="Proteomes" id="UP000247932">
    <property type="component" value="Unassembled WGS sequence"/>
</dbReference>
<dbReference type="OrthoDB" id="6636567at2"/>
<dbReference type="RefSeq" id="WP_110432322.1">
    <property type="nucleotide sequence ID" value="NZ_QGLR01000002.1"/>
</dbReference>
<gene>
    <name evidence="1" type="ORF">DKK70_00765</name>
</gene>
<evidence type="ECO:0000313" key="2">
    <source>
        <dbReference type="Proteomes" id="UP000247932"/>
    </source>
</evidence>
<comment type="caution">
    <text evidence="1">The sequence shown here is derived from an EMBL/GenBank/DDBJ whole genome shotgun (WGS) entry which is preliminary data.</text>
</comment>
<name>A0A2V4E5X3_9GAMM</name>
<proteinExistence type="predicted"/>
<dbReference type="EMBL" id="QGLR01000002">
    <property type="protein sequence ID" value="PXZ08682.1"/>
    <property type="molecule type" value="Genomic_DNA"/>
</dbReference>
<organism evidence="1 2">
    <name type="scientific">Gilliamella apicola</name>
    <dbReference type="NCBI Taxonomy" id="1196095"/>
    <lineage>
        <taxon>Bacteria</taxon>
        <taxon>Pseudomonadati</taxon>
        <taxon>Pseudomonadota</taxon>
        <taxon>Gammaproteobacteria</taxon>
        <taxon>Orbales</taxon>
        <taxon>Orbaceae</taxon>
        <taxon>Gilliamella</taxon>
    </lineage>
</organism>
<protein>
    <submittedName>
        <fullName evidence="1">Uncharacterized protein</fullName>
    </submittedName>
</protein>
<evidence type="ECO:0000313" key="1">
    <source>
        <dbReference type="EMBL" id="PXZ08682.1"/>
    </source>
</evidence>
<keyword evidence="2" id="KW-1185">Reference proteome</keyword>